<dbReference type="STRING" id="1797689.A3F24_00390"/>
<reference evidence="5 6" key="1">
    <citation type="journal article" date="2016" name="Nat. Commun.">
        <title>Thousands of microbial genomes shed light on interconnected biogeochemical processes in an aquifer system.</title>
        <authorList>
            <person name="Anantharaman K."/>
            <person name="Brown C.T."/>
            <person name="Hug L.A."/>
            <person name="Sharon I."/>
            <person name="Castelle C.J."/>
            <person name="Probst A.J."/>
            <person name="Thomas B.C."/>
            <person name="Singh A."/>
            <person name="Wilkins M.J."/>
            <person name="Karaoz U."/>
            <person name="Brodie E.L."/>
            <person name="Williams K.H."/>
            <person name="Hubbard S.S."/>
            <person name="Banfield J.F."/>
        </authorList>
    </citation>
    <scope>NUCLEOTIDE SEQUENCE [LARGE SCALE GENOMIC DNA]</scope>
</reference>
<evidence type="ECO:0000256" key="2">
    <source>
        <dbReference type="ARBA" id="ARBA00022980"/>
    </source>
</evidence>
<comment type="function">
    <text evidence="4">This protein is located at the 30S-50S ribosomal subunit interface and may play a role in the structure and function of the aminoacyl-tRNA binding site.</text>
</comment>
<name>A0A1G1Z4A6_9BACT</name>
<dbReference type="Pfam" id="PF01245">
    <property type="entry name" value="Ribosomal_L19"/>
    <property type="match status" value="1"/>
</dbReference>
<dbReference type="AlphaFoldDB" id="A0A1G1Z4A6"/>
<keyword evidence="3 4" id="KW-0687">Ribonucleoprotein</keyword>
<dbReference type="Gene3D" id="2.30.30.790">
    <property type="match status" value="1"/>
</dbReference>
<evidence type="ECO:0000313" key="6">
    <source>
        <dbReference type="Proteomes" id="UP000178515"/>
    </source>
</evidence>
<proteinExistence type="inferred from homology"/>
<evidence type="ECO:0000256" key="1">
    <source>
        <dbReference type="ARBA" id="ARBA00005781"/>
    </source>
</evidence>
<comment type="similarity">
    <text evidence="1 4">Belongs to the bacterial ribosomal protein bL19 family.</text>
</comment>
<accession>A0A1G1Z4A6</accession>
<dbReference type="GO" id="GO:0022625">
    <property type="term" value="C:cytosolic large ribosomal subunit"/>
    <property type="evidence" value="ECO:0007669"/>
    <property type="project" value="TreeGrafter"/>
</dbReference>
<gene>
    <name evidence="5" type="ORF">A3F24_00390</name>
</gene>
<dbReference type="GO" id="GO:0003735">
    <property type="term" value="F:structural constituent of ribosome"/>
    <property type="evidence" value="ECO:0007669"/>
    <property type="project" value="InterPro"/>
</dbReference>
<dbReference type="SUPFAM" id="SSF50104">
    <property type="entry name" value="Translation proteins SH3-like domain"/>
    <property type="match status" value="1"/>
</dbReference>
<organism evidence="5 6">
    <name type="scientific">Candidatus Colwellbacteria bacterium RIFCSPHIGHO2_12_FULL_44_17</name>
    <dbReference type="NCBI Taxonomy" id="1797689"/>
    <lineage>
        <taxon>Bacteria</taxon>
        <taxon>Candidatus Colwelliibacteriota</taxon>
    </lineage>
</organism>
<dbReference type="InterPro" id="IPR001857">
    <property type="entry name" value="Ribosomal_bL19"/>
</dbReference>
<evidence type="ECO:0000256" key="4">
    <source>
        <dbReference type="RuleBase" id="RU000559"/>
    </source>
</evidence>
<dbReference type="InterPro" id="IPR008991">
    <property type="entry name" value="Translation_prot_SH3-like_sf"/>
</dbReference>
<dbReference type="Proteomes" id="UP000178515">
    <property type="component" value="Unassembled WGS sequence"/>
</dbReference>
<dbReference type="EMBL" id="MHIX01000014">
    <property type="protein sequence ID" value="OGY59465.1"/>
    <property type="molecule type" value="Genomic_DNA"/>
</dbReference>
<dbReference type="PRINTS" id="PR00061">
    <property type="entry name" value="RIBOSOMALL19"/>
</dbReference>
<dbReference type="PANTHER" id="PTHR15680:SF9">
    <property type="entry name" value="LARGE RIBOSOMAL SUBUNIT PROTEIN BL19M"/>
    <property type="match status" value="1"/>
</dbReference>
<keyword evidence="2" id="KW-0689">Ribosomal protein</keyword>
<dbReference type="GO" id="GO:0006412">
    <property type="term" value="P:translation"/>
    <property type="evidence" value="ECO:0007669"/>
    <property type="project" value="InterPro"/>
</dbReference>
<evidence type="ECO:0000313" key="5">
    <source>
        <dbReference type="EMBL" id="OGY59465.1"/>
    </source>
</evidence>
<protein>
    <recommendedName>
        <fullName evidence="4">50S ribosomal protein L19</fullName>
    </recommendedName>
</protein>
<comment type="caution">
    <text evidence="5">The sequence shown here is derived from an EMBL/GenBank/DDBJ whole genome shotgun (WGS) entry which is preliminary data.</text>
</comment>
<dbReference type="PANTHER" id="PTHR15680">
    <property type="entry name" value="RIBOSOMAL PROTEIN L19"/>
    <property type="match status" value="1"/>
</dbReference>
<evidence type="ECO:0000256" key="3">
    <source>
        <dbReference type="ARBA" id="ARBA00023274"/>
    </source>
</evidence>
<sequence length="109" mass="12225">MAIEEKTLDQIKPGARVKVSERIKEGDKQRISSFEGIVLTRKHGKEIGASYTLRATVAGVGVEKVIPLYSPNVTKIEITQAPRKKIKRSKLYYLRTRSGKETSKKIGIQ</sequence>
<dbReference type="InterPro" id="IPR038657">
    <property type="entry name" value="Ribosomal_bL19_sf"/>
</dbReference>